<comment type="subcellular location">
    <subcellularLocation>
        <location evidence="1 8">Cell outer membrane</location>
        <topology evidence="1 8">Multi-pass membrane protein</topology>
    </subcellularLocation>
</comment>
<reference evidence="13 14" key="1">
    <citation type="submission" date="2016-10" db="EMBL/GenBank/DDBJ databases">
        <authorList>
            <person name="de Groot N.N."/>
        </authorList>
    </citation>
    <scope>NUCLEOTIDE SEQUENCE [LARGE SCALE GENOMIC DNA]</scope>
    <source>
        <strain evidence="13 14">DSM 25186</strain>
    </source>
</reference>
<keyword evidence="4 8" id="KW-0812">Transmembrane</keyword>
<dbReference type="InterPro" id="IPR039426">
    <property type="entry name" value="TonB-dep_rcpt-like"/>
</dbReference>
<comment type="similarity">
    <text evidence="8 9">Belongs to the TonB-dependent receptor family.</text>
</comment>
<evidence type="ECO:0000256" key="6">
    <source>
        <dbReference type="ARBA" id="ARBA00023136"/>
    </source>
</evidence>
<evidence type="ECO:0000259" key="12">
    <source>
        <dbReference type="Pfam" id="PF07715"/>
    </source>
</evidence>
<evidence type="ECO:0000256" key="3">
    <source>
        <dbReference type="ARBA" id="ARBA00022452"/>
    </source>
</evidence>
<proteinExistence type="inferred from homology"/>
<evidence type="ECO:0000313" key="14">
    <source>
        <dbReference type="Proteomes" id="UP000198510"/>
    </source>
</evidence>
<dbReference type="SUPFAM" id="SSF49464">
    <property type="entry name" value="Carboxypeptidase regulatory domain-like"/>
    <property type="match status" value="1"/>
</dbReference>
<feature type="signal peptide" evidence="10">
    <location>
        <begin position="1"/>
        <end position="19"/>
    </location>
</feature>
<keyword evidence="7 8" id="KW-0998">Cell outer membrane</keyword>
<organism evidence="13 14">
    <name type="scientific">Catalinimonas alkaloidigena</name>
    <dbReference type="NCBI Taxonomy" id="1075417"/>
    <lineage>
        <taxon>Bacteria</taxon>
        <taxon>Pseudomonadati</taxon>
        <taxon>Bacteroidota</taxon>
        <taxon>Cytophagia</taxon>
        <taxon>Cytophagales</taxon>
        <taxon>Catalimonadaceae</taxon>
        <taxon>Catalinimonas</taxon>
    </lineage>
</organism>
<accession>A0A1G9AIF6</accession>
<dbReference type="InterPro" id="IPR008969">
    <property type="entry name" value="CarboxyPept-like_regulatory"/>
</dbReference>
<keyword evidence="3 8" id="KW-1134">Transmembrane beta strand</keyword>
<dbReference type="Pfam" id="PF13715">
    <property type="entry name" value="CarbopepD_reg_2"/>
    <property type="match status" value="1"/>
</dbReference>
<feature type="domain" description="TonB-dependent receptor plug" evidence="12">
    <location>
        <begin position="114"/>
        <end position="231"/>
    </location>
</feature>
<evidence type="ECO:0000313" key="13">
    <source>
        <dbReference type="EMBL" id="SDK27051.1"/>
    </source>
</evidence>
<dbReference type="PROSITE" id="PS51257">
    <property type="entry name" value="PROKAR_LIPOPROTEIN"/>
    <property type="match status" value="1"/>
</dbReference>
<evidence type="ECO:0000256" key="1">
    <source>
        <dbReference type="ARBA" id="ARBA00004571"/>
    </source>
</evidence>
<evidence type="ECO:0000256" key="9">
    <source>
        <dbReference type="RuleBase" id="RU003357"/>
    </source>
</evidence>
<sequence>MRKTLLLILTLFASACVMAQGRQISGVVRSGTDNGVLPGVNVSVKGSTVGTITDVSGAYTLEVPADAKVLVYSFIGFVTQEVAINNRSTLDVTLEEDIAQLNEVVVIGYGTQERRDLTGSVASVRGEAIENLVTPSFESQLAGRAPGVQITTPGGVLGQAPLIRIRGVNSLTSGADPLIVIDGVPVVTDDRSGIVPANPLANINPADIASFEVLKDGSATAIYGSRAANGVLLITTKRGTAGKTQISYNVSAGFNEEVSRFDLLTGDEFVTIANEKRTNAGATALAQPGENTDWQDYIFRKGGVQQHSLSFRGGSEATQFFFSLGFTDQNSALIANDLQRYSFRANVDHTIKERLKLGTSLSYAFTTINGLNNGANSLSGAVYNATRMLPNVSILDPTNTAFDGFNVQPDGSTLGIGNNLATVDNNIPNIAFVLANNVYRNRNHRLLGSVYGELEIVKGLRARTQVGTDVTLSDDFLSWDPRHGDGRGRNGYASQEFNPAYRWNWQNTLNYQTTLGEAHHLDVTVGAEYQLTNTYNFGAVGQGFSDRFYQQRNLISGSYGTQTISGGFSQTGFDSYFGRLNYNFKGRYLLSVALRNDGISSLPLANRRGTFPGGSIGWRISEEEFFNSTLVRDLKLRASYAEVGNVEIGAFPYVGGFGAVLYGPNPGIAFNQVANSDLQWESSKKYNIGLDLTIERFTLTADVFRNNIDNLVLDAPVAPSLGVPSNSITQNVGAMYNQGLELRLQANVLEKGTFSWTTDFNFTTIRNEVTRLVNPLTSTYNRTEEGSSIAQLYGYQWAGVNSSNGNPMYEKADGSVVQYNLQQGNLGWRVYDPANPADISQTSTGPGGADLTFLGNTLPKWQGGWSNQFRLGSFDLEVFLRYSGGNYIMNESLRGLLGQGFANNHASILGRWTESGDEADVPKLYSGQDANMWQTGAANSRFVEKGDFLRVQNIVLGYRVPSDVLSSLFGTTITSVRAFAQVQNLLTFSKYSGLDPELNQYSSQLQYGVDWNVAPIIRTWSAGINIGF</sequence>
<protein>
    <submittedName>
        <fullName evidence="13">TonB-linked outer membrane protein, SusC/RagA family</fullName>
    </submittedName>
</protein>
<gene>
    <name evidence="13" type="ORF">SAMN05421823_102311</name>
</gene>
<dbReference type="RefSeq" id="WP_089679858.1">
    <property type="nucleotide sequence ID" value="NZ_FNFO01000002.1"/>
</dbReference>
<dbReference type="NCBIfam" id="TIGR04057">
    <property type="entry name" value="SusC_RagA_signa"/>
    <property type="match status" value="1"/>
</dbReference>
<dbReference type="STRING" id="1075417.SAMN05421823_102311"/>
<evidence type="ECO:0000259" key="11">
    <source>
        <dbReference type="Pfam" id="PF00593"/>
    </source>
</evidence>
<dbReference type="Proteomes" id="UP000198510">
    <property type="component" value="Unassembled WGS sequence"/>
</dbReference>
<dbReference type="NCBIfam" id="TIGR04056">
    <property type="entry name" value="OMP_RagA_SusC"/>
    <property type="match status" value="1"/>
</dbReference>
<dbReference type="InterPro" id="IPR036942">
    <property type="entry name" value="Beta-barrel_TonB_sf"/>
</dbReference>
<dbReference type="InterPro" id="IPR012910">
    <property type="entry name" value="Plug_dom"/>
</dbReference>
<dbReference type="Gene3D" id="2.60.40.1120">
    <property type="entry name" value="Carboxypeptidase-like, regulatory domain"/>
    <property type="match status" value="1"/>
</dbReference>
<evidence type="ECO:0000256" key="8">
    <source>
        <dbReference type="PROSITE-ProRule" id="PRU01360"/>
    </source>
</evidence>
<dbReference type="PROSITE" id="PS52016">
    <property type="entry name" value="TONB_DEPENDENT_REC_3"/>
    <property type="match status" value="1"/>
</dbReference>
<dbReference type="Pfam" id="PF07715">
    <property type="entry name" value="Plug"/>
    <property type="match status" value="1"/>
</dbReference>
<dbReference type="OrthoDB" id="9768177at2"/>
<evidence type="ECO:0000256" key="7">
    <source>
        <dbReference type="ARBA" id="ARBA00023237"/>
    </source>
</evidence>
<keyword evidence="14" id="KW-1185">Reference proteome</keyword>
<dbReference type="Gene3D" id="2.170.130.10">
    <property type="entry name" value="TonB-dependent receptor, plug domain"/>
    <property type="match status" value="1"/>
</dbReference>
<dbReference type="SUPFAM" id="SSF56935">
    <property type="entry name" value="Porins"/>
    <property type="match status" value="1"/>
</dbReference>
<keyword evidence="5 9" id="KW-0798">TonB box</keyword>
<dbReference type="AlphaFoldDB" id="A0A1G9AIF6"/>
<dbReference type="InterPro" id="IPR000531">
    <property type="entry name" value="Beta-barrel_TonB"/>
</dbReference>
<dbReference type="InterPro" id="IPR023997">
    <property type="entry name" value="TonB-dep_OMP_SusC/RagA_CS"/>
</dbReference>
<evidence type="ECO:0000256" key="5">
    <source>
        <dbReference type="ARBA" id="ARBA00023077"/>
    </source>
</evidence>
<evidence type="ECO:0000256" key="2">
    <source>
        <dbReference type="ARBA" id="ARBA00022448"/>
    </source>
</evidence>
<feature type="chain" id="PRO_5011484105" evidence="10">
    <location>
        <begin position="20"/>
        <end position="1028"/>
    </location>
</feature>
<dbReference type="InterPro" id="IPR023996">
    <property type="entry name" value="TonB-dep_OMP_SusC/RagA"/>
</dbReference>
<keyword evidence="6 8" id="KW-0472">Membrane</keyword>
<keyword evidence="10" id="KW-0732">Signal</keyword>
<evidence type="ECO:0000256" key="4">
    <source>
        <dbReference type="ARBA" id="ARBA00022692"/>
    </source>
</evidence>
<dbReference type="Gene3D" id="2.40.170.20">
    <property type="entry name" value="TonB-dependent receptor, beta-barrel domain"/>
    <property type="match status" value="1"/>
</dbReference>
<name>A0A1G9AIF6_9BACT</name>
<dbReference type="InterPro" id="IPR037066">
    <property type="entry name" value="Plug_dom_sf"/>
</dbReference>
<keyword evidence="2 8" id="KW-0813">Transport</keyword>
<feature type="domain" description="TonB-dependent receptor-like beta-barrel" evidence="11">
    <location>
        <begin position="409"/>
        <end position="919"/>
    </location>
</feature>
<dbReference type="GO" id="GO:0009279">
    <property type="term" value="C:cell outer membrane"/>
    <property type="evidence" value="ECO:0007669"/>
    <property type="project" value="UniProtKB-SubCell"/>
</dbReference>
<dbReference type="Pfam" id="PF00593">
    <property type="entry name" value="TonB_dep_Rec_b-barrel"/>
    <property type="match status" value="1"/>
</dbReference>
<evidence type="ECO:0000256" key="10">
    <source>
        <dbReference type="SAM" id="SignalP"/>
    </source>
</evidence>
<dbReference type="EMBL" id="FNFO01000002">
    <property type="protein sequence ID" value="SDK27051.1"/>
    <property type="molecule type" value="Genomic_DNA"/>
</dbReference>